<comment type="similarity">
    <text evidence="1">Belongs to the 'phage' integrase family.</text>
</comment>
<keyword evidence="2" id="KW-0238">DNA-binding</keyword>
<evidence type="ECO:0000256" key="1">
    <source>
        <dbReference type="ARBA" id="ARBA00008857"/>
    </source>
</evidence>
<dbReference type="InterPro" id="IPR002104">
    <property type="entry name" value="Integrase_catalytic"/>
</dbReference>
<dbReference type="InterPro" id="IPR013762">
    <property type="entry name" value="Integrase-like_cat_sf"/>
</dbReference>
<dbReference type="GO" id="GO:0003677">
    <property type="term" value="F:DNA binding"/>
    <property type="evidence" value="ECO:0007669"/>
    <property type="project" value="UniProtKB-KW"/>
</dbReference>
<protein>
    <submittedName>
        <fullName evidence="7">Integrase</fullName>
    </submittedName>
</protein>
<dbReference type="Gene3D" id="1.10.443.10">
    <property type="entry name" value="Intergrase catalytic core"/>
    <property type="match status" value="1"/>
</dbReference>
<dbReference type="GO" id="GO:0006310">
    <property type="term" value="P:DNA recombination"/>
    <property type="evidence" value="ECO:0007669"/>
    <property type="project" value="UniProtKB-KW"/>
</dbReference>
<dbReference type="Pfam" id="PF00589">
    <property type="entry name" value="Phage_integrase"/>
    <property type="match status" value="1"/>
</dbReference>
<proteinExistence type="inferred from homology"/>
<dbReference type="GO" id="GO:0015074">
    <property type="term" value="P:DNA integration"/>
    <property type="evidence" value="ECO:0007669"/>
    <property type="project" value="InterPro"/>
</dbReference>
<keyword evidence="3" id="KW-0233">DNA recombination</keyword>
<dbReference type="PANTHER" id="PTHR30349:SF64">
    <property type="entry name" value="PROPHAGE INTEGRASE INTD-RELATED"/>
    <property type="match status" value="1"/>
</dbReference>
<dbReference type="eggNOG" id="COG0582">
    <property type="taxonomic scope" value="Bacteria"/>
</dbReference>
<evidence type="ECO:0000256" key="3">
    <source>
        <dbReference type="ARBA" id="ARBA00023172"/>
    </source>
</evidence>
<dbReference type="Proteomes" id="UP000028705">
    <property type="component" value="Unassembled WGS sequence"/>
</dbReference>
<evidence type="ECO:0000259" key="4">
    <source>
        <dbReference type="Pfam" id="PF00589"/>
    </source>
</evidence>
<organism evidence="7 8">
    <name type="scientific">Chryseobacterium soli</name>
    <dbReference type="NCBI Taxonomy" id="445961"/>
    <lineage>
        <taxon>Bacteria</taxon>
        <taxon>Pseudomonadati</taxon>
        <taxon>Bacteroidota</taxon>
        <taxon>Flavobacteriia</taxon>
        <taxon>Flavobacteriales</taxon>
        <taxon>Weeksellaceae</taxon>
        <taxon>Chryseobacterium group</taxon>
        <taxon>Chryseobacterium</taxon>
    </lineage>
</organism>
<dbReference type="SUPFAM" id="SSF56349">
    <property type="entry name" value="DNA breaking-rejoining enzymes"/>
    <property type="match status" value="1"/>
</dbReference>
<dbReference type="RefSeq" id="WP_034713193.1">
    <property type="nucleotide sequence ID" value="NZ_JAODPJ010000001.1"/>
</dbReference>
<dbReference type="InterPro" id="IPR025269">
    <property type="entry name" value="SAM-like_dom"/>
</dbReference>
<dbReference type="STRING" id="445961.IW15_16110"/>
<dbReference type="CDD" id="cd01185">
    <property type="entry name" value="INTN1_C_like"/>
    <property type="match status" value="1"/>
</dbReference>
<keyword evidence="8" id="KW-1185">Reference proteome</keyword>
<dbReference type="AlphaFoldDB" id="A0A086A3L3"/>
<evidence type="ECO:0000313" key="7">
    <source>
        <dbReference type="EMBL" id="KFF11277.1"/>
    </source>
</evidence>
<dbReference type="InterPro" id="IPR010998">
    <property type="entry name" value="Integrase_recombinase_N"/>
</dbReference>
<evidence type="ECO:0000313" key="8">
    <source>
        <dbReference type="Proteomes" id="UP000028705"/>
    </source>
</evidence>
<dbReference type="Pfam" id="PF13102">
    <property type="entry name" value="Phage_int_SAM_5"/>
    <property type="match status" value="1"/>
</dbReference>
<dbReference type="InterPro" id="IPR011010">
    <property type="entry name" value="DNA_brk_join_enz"/>
</dbReference>
<reference evidence="7 8" key="1">
    <citation type="submission" date="2014-07" db="EMBL/GenBank/DDBJ databases">
        <title>Genome of Chryseobacterium soli DSM 19298.</title>
        <authorList>
            <person name="Stropko S.J."/>
            <person name="Pipes S.E."/>
            <person name="Newman J."/>
        </authorList>
    </citation>
    <scope>NUCLEOTIDE SEQUENCE [LARGE SCALE GENOMIC DNA]</scope>
    <source>
        <strain evidence="7 8">DSM 19298</strain>
    </source>
</reference>
<evidence type="ECO:0000259" key="5">
    <source>
        <dbReference type="Pfam" id="PF13102"/>
    </source>
</evidence>
<dbReference type="OrthoDB" id="1493636at2"/>
<evidence type="ECO:0000259" key="6">
    <source>
        <dbReference type="Pfam" id="PF17293"/>
    </source>
</evidence>
<dbReference type="InterPro" id="IPR035386">
    <property type="entry name" value="Arm-DNA-bind_5"/>
</dbReference>
<feature type="domain" description="Tyr recombinase" evidence="4">
    <location>
        <begin position="218"/>
        <end position="389"/>
    </location>
</feature>
<gene>
    <name evidence="7" type="ORF">IW15_16110</name>
</gene>
<accession>A0A086A3L3</accession>
<evidence type="ECO:0000256" key="2">
    <source>
        <dbReference type="ARBA" id="ARBA00023125"/>
    </source>
</evidence>
<dbReference type="InterPro" id="IPR050090">
    <property type="entry name" value="Tyrosine_recombinase_XerCD"/>
</dbReference>
<dbReference type="Pfam" id="PF17293">
    <property type="entry name" value="Arm-DNA-bind_5"/>
    <property type="match status" value="1"/>
</dbReference>
<comment type="caution">
    <text evidence="7">The sequence shown here is derived from an EMBL/GenBank/DDBJ whole genome shotgun (WGS) entry which is preliminary data.</text>
</comment>
<feature type="domain" description="Arm DNA-binding" evidence="6">
    <location>
        <begin position="31"/>
        <end position="89"/>
    </location>
</feature>
<name>A0A086A3L3_9FLAO</name>
<feature type="domain" description="Phage integrase SAM-like" evidence="5">
    <location>
        <begin position="109"/>
        <end position="191"/>
    </location>
</feature>
<dbReference type="EMBL" id="JPRH01000007">
    <property type="protein sequence ID" value="KFF11277.1"/>
    <property type="molecule type" value="Genomic_DNA"/>
</dbReference>
<sequence>MTIKFFLPQNTLLKNIHVSLTDDKHSINCQFRTCLRISEEEWDFAKQRPKNIYLKKYKKLNARLDRIKIRITEYIKERQKQKKLISQRLLSKEIQKISIEKQEIYPENSLLYFLKNYISSRKEMICPSTFKRYNVFCRLIQRFEGFMMKHLLIEDINSDFVKDFIVFGKDEEYSENTIYRTIHFVKTILNFVERKGIRTAVRELEIRRERQHKEVITLTEEEIKRIKATDFPNELKDARDWLLISCYTGQRISDFMNFGREKLKDINGKSCINFVQKKTGKEIVLPLHPTVLNVIRRNEGNFPKPLYYQKYNEQIKQVAMLAGLAQFIKARKRSGHRVKDVVIEKWQVLTSHIGRRSFATNFYGKIPTPLLMEATGHGTEQMFMKYINPINNERIVCLSNYFDKVYGEMLECAV</sequence>
<dbReference type="PANTHER" id="PTHR30349">
    <property type="entry name" value="PHAGE INTEGRASE-RELATED"/>
    <property type="match status" value="1"/>
</dbReference>
<dbReference type="Gene3D" id="1.10.150.130">
    <property type="match status" value="1"/>
</dbReference>